<accession>A0A7Z1MDD2</accession>
<proteinExistence type="predicted"/>
<reference evidence="1" key="1">
    <citation type="submission" date="2016-07" db="EMBL/GenBank/DDBJ databases">
        <authorList>
            <person name="Kauffman K."/>
            <person name="Arevalo P."/>
            <person name="Polz M.F."/>
        </authorList>
    </citation>
    <scope>NUCLEOTIDE SEQUENCE</scope>
    <source>
        <strain evidence="1">10N.222.46.E12</strain>
    </source>
</reference>
<comment type="caution">
    <text evidence="1">The sequence shown here is derived from an EMBL/GenBank/DDBJ whole genome shotgun (WGS) entry which is preliminary data.</text>
</comment>
<name>A0A7Z1MDD2_9VIBR</name>
<gene>
    <name evidence="1" type="ORF">BCS90_07975</name>
</gene>
<organism evidence="1">
    <name type="scientific">Vibrio cyclitrophicus</name>
    <dbReference type="NCBI Taxonomy" id="47951"/>
    <lineage>
        <taxon>Bacteria</taxon>
        <taxon>Pseudomonadati</taxon>
        <taxon>Pseudomonadota</taxon>
        <taxon>Gammaproteobacteria</taxon>
        <taxon>Vibrionales</taxon>
        <taxon>Vibrionaceae</taxon>
        <taxon>Vibrio</taxon>
    </lineage>
</organism>
<dbReference type="RefSeq" id="WP_053309128.1">
    <property type="nucleotide sequence ID" value="NZ_CP170592.1"/>
</dbReference>
<dbReference type="AlphaFoldDB" id="A0A7Z1MDD2"/>
<dbReference type="EMBL" id="MDBS01000100">
    <property type="protein sequence ID" value="PMP20322.1"/>
    <property type="molecule type" value="Genomic_DNA"/>
</dbReference>
<evidence type="ECO:0000313" key="1">
    <source>
        <dbReference type="EMBL" id="PMP20322.1"/>
    </source>
</evidence>
<reference evidence="1" key="2">
    <citation type="journal article" date="2018" name="Nature">
        <title>A major lineage of non-tailed dsDNA viruses as unrecognized killers of marine bacteria.</title>
        <authorList>
            <person name="Kauffman K.M."/>
            <person name="Hussain F.A."/>
            <person name="Yang J."/>
            <person name="Arevalo P."/>
            <person name="Brown J.M."/>
            <person name="Chang W.K."/>
            <person name="VanInsberghe D."/>
            <person name="Elsherbini J."/>
            <person name="Sharma R.S."/>
            <person name="Cutler M.B."/>
            <person name="Kelly L."/>
            <person name="Polz M.F."/>
        </authorList>
    </citation>
    <scope>NUCLEOTIDE SEQUENCE</scope>
    <source>
        <strain evidence="1">10N.222.46.E12</strain>
    </source>
</reference>
<sequence length="145" mass="16635">MDSFVTAKEIIDGSIPELNSKHDKLESTDVWLTDKCQNPEQIMNAIGILRTRIEQKFPNMTGDKQDCLKALNVLDFWCTPLQDKGETSGFNDYLELHIETKFDSVAHQESWKAGFLKAHRIVSLMNPNDKGFREVSEFAETISRR</sequence>
<protein>
    <submittedName>
        <fullName evidence="1">Uncharacterized protein</fullName>
    </submittedName>
</protein>